<dbReference type="PRINTS" id="PR00411">
    <property type="entry name" value="PNDRDTASEI"/>
</dbReference>
<dbReference type="SUPFAM" id="SSF54292">
    <property type="entry name" value="2Fe-2S ferredoxin-like"/>
    <property type="match status" value="1"/>
</dbReference>
<dbReference type="EC" id="1.5.5.2" evidence="3"/>
<organism evidence="3 4">
    <name type="scientific">Caldisericum exile (strain DSM 21853 / NBRC 104410 / AZM16c01)</name>
    <dbReference type="NCBI Taxonomy" id="511051"/>
    <lineage>
        <taxon>Bacteria</taxon>
        <taxon>Pseudomonadati</taxon>
        <taxon>Caldisericota/Cryosericota group</taxon>
        <taxon>Caldisericota</taxon>
        <taxon>Caldisericia</taxon>
        <taxon>Caldisericales</taxon>
        <taxon>Caldisericaceae</taxon>
        <taxon>Caldisericum</taxon>
    </lineage>
</organism>
<dbReference type="PANTHER" id="PTHR42949:SF3">
    <property type="entry name" value="ANAEROBIC GLYCEROL-3-PHOSPHATE DEHYDROGENASE SUBUNIT B"/>
    <property type="match status" value="1"/>
</dbReference>
<keyword evidence="1 3" id="KW-0560">Oxidoreductase</keyword>
<dbReference type="GO" id="GO:0004657">
    <property type="term" value="F:proline dehydrogenase activity"/>
    <property type="evidence" value="ECO:0007669"/>
    <property type="project" value="UniProtKB-EC"/>
</dbReference>
<reference evidence="3 4" key="1">
    <citation type="submission" date="2011-01" db="EMBL/GenBank/DDBJ databases">
        <title>Whole genome sequence of Caldisericum exile AZM16c01.</title>
        <authorList>
            <person name="Narita-Yamada S."/>
            <person name="Kawakoshi A."/>
            <person name="Nakamura S."/>
            <person name="Sasagawa M."/>
            <person name="Fukada J."/>
            <person name="Sekine M."/>
            <person name="Kato Y."/>
            <person name="Fukai R."/>
            <person name="Sasaki K."/>
            <person name="Hanamaki A."/>
            <person name="Narita H."/>
            <person name="Konno Y."/>
            <person name="Mori K."/>
            <person name="Yamazaki S."/>
            <person name="Suzuki K."/>
            <person name="Fujita N."/>
        </authorList>
    </citation>
    <scope>NUCLEOTIDE SEQUENCE [LARGE SCALE GENOMIC DNA]</scope>
    <source>
        <strain evidence="4">DSM 21853 / NBRC 104410 / AZM16c01</strain>
    </source>
</reference>
<dbReference type="Gene3D" id="3.50.50.60">
    <property type="entry name" value="FAD/NAD(P)-binding domain"/>
    <property type="match status" value="2"/>
</dbReference>
<accession>A0A7U6GEZ4</accession>
<evidence type="ECO:0000313" key="3">
    <source>
        <dbReference type="EMBL" id="BAL81151.1"/>
    </source>
</evidence>
<dbReference type="AlphaFoldDB" id="A0A7U6GEZ4"/>
<protein>
    <submittedName>
        <fullName evidence="3">Dye-linked L-proline dehydrogenase alpha subunit</fullName>
        <ecNumber evidence="3">1.5.5.2</ecNumber>
    </submittedName>
</protein>
<dbReference type="Pfam" id="PF07992">
    <property type="entry name" value="Pyr_redox_2"/>
    <property type="match status" value="1"/>
</dbReference>
<dbReference type="Pfam" id="PF13510">
    <property type="entry name" value="Fer2_4"/>
    <property type="match status" value="1"/>
</dbReference>
<dbReference type="InterPro" id="IPR051691">
    <property type="entry name" value="Metab_Enz_Cyan_OpOx_G3PDH"/>
</dbReference>
<dbReference type="InterPro" id="IPR036010">
    <property type="entry name" value="2Fe-2S_ferredoxin-like_sf"/>
</dbReference>
<sequence length="466" mass="50895">MEIESHPILQFKRMGSVKFSFEGRSVEAYQGEPVAMALYRNGIDVFSESPKLHRPRGIFCAIGKCSSCLMEVNGIPNVRTCILTAQEGMVVKRQKGFGELPKNIDRFRSAQTLYPTVLVVGSGPAGLEASITLKKNGVDVLLLDQNPNLGGQLIKQTHKFFGSKKEGAGTRGIKIAEELISELISLNVNYITNSTVFAYYPNENLALAFKDNQLLKIYPKFTIFAIGASEKMIPFEGNDLPNVMGAGAAQTLMNVYGIKVGENILVVGAGNVGLIVSYQLLQAGMKVKAVIEAAPKIGGYFVHAAKLRRFGVPIYTQTTIKKAMGNGRVEKVLLVKLNENFEETGEEFEMDVDAVLLAVGLQPSYQLLAQAGCELKYIPSLGGYVPLRNAELETTKRNIYVAGDVTGIEEASTAMIEGKIASFSILKKLGFDVEGSLKETQNDLERLRSSPFSLKIVQGLKEVMYE</sequence>
<dbReference type="KEGG" id="cex:CSE_10250"/>
<dbReference type="InterPro" id="IPR023753">
    <property type="entry name" value="FAD/NAD-binding_dom"/>
</dbReference>
<dbReference type="OrthoDB" id="9776839at2"/>
<dbReference type="RefSeq" id="WP_014453553.1">
    <property type="nucleotide sequence ID" value="NC_017096.1"/>
</dbReference>
<dbReference type="Gene3D" id="3.10.20.440">
    <property type="entry name" value="2Fe-2S iron-sulphur cluster binding domain, sarcosine oxidase, alpha subunit, N-terminal domain"/>
    <property type="match status" value="1"/>
</dbReference>
<evidence type="ECO:0000313" key="4">
    <source>
        <dbReference type="Proteomes" id="UP000004793"/>
    </source>
</evidence>
<name>A0A7U6GEZ4_CALEA</name>
<dbReference type="InterPro" id="IPR006058">
    <property type="entry name" value="2Fe2S_fd_BS"/>
</dbReference>
<dbReference type="InterPro" id="IPR036188">
    <property type="entry name" value="FAD/NAD-bd_sf"/>
</dbReference>
<feature type="domain" description="FAD/NAD(P)-binding" evidence="2">
    <location>
        <begin position="116"/>
        <end position="418"/>
    </location>
</feature>
<gene>
    <name evidence="3" type="ordered locus">CSE_10250</name>
</gene>
<dbReference type="GO" id="GO:0051537">
    <property type="term" value="F:2 iron, 2 sulfur cluster binding"/>
    <property type="evidence" value="ECO:0007669"/>
    <property type="project" value="InterPro"/>
</dbReference>
<keyword evidence="4" id="KW-1185">Reference proteome</keyword>
<dbReference type="PRINTS" id="PR00368">
    <property type="entry name" value="FADPNR"/>
</dbReference>
<dbReference type="SUPFAM" id="SSF51905">
    <property type="entry name" value="FAD/NAD(P)-binding domain"/>
    <property type="match status" value="1"/>
</dbReference>
<dbReference type="InterPro" id="IPR042204">
    <property type="entry name" value="2Fe-2S-bd_N"/>
</dbReference>
<dbReference type="InterPro" id="IPR001041">
    <property type="entry name" value="2Fe-2S_ferredoxin-type"/>
</dbReference>
<evidence type="ECO:0000259" key="2">
    <source>
        <dbReference type="Pfam" id="PF07992"/>
    </source>
</evidence>
<dbReference type="PANTHER" id="PTHR42949">
    <property type="entry name" value="ANAEROBIC GLYCEROL-3-PHOSPHATE DEHYDROGENASE SUBUNIT B"/>
    <property type="match status" value="1"/>
</dbReference>
<evidence type="ECO:0000256" key="1">
    <source>
        <dbReference type="ARBA" id="ARBA00023002"/>
    </source>
</evidence>
<dbReference type="EMBL" id="AP012051">
    <property type="protein sequence ID" value="BAL81151.1"/>
    <property type="molecule type" value="Genomic_DNA"/>
</dbReference>
<dbReference type="Proteomes" id="UP000004793">
    <property type="component" value="Chromosome"/>
</dbReference>
<dbReference type="CDD" id="cd00207">
    <property type="entry name" value="fer2"/>
    <property type="match status" value="1"/>
</dbReference>
<proteinExistence type="predicted"/>
<dbReference type="PROSITE" id="PS00197">
    <property type="entry name" value="2FE2S_FER_1"/>
    <property type="match status" value="1"/>
</dbReference>